<sequence>MLKLNNFISIFQKIGHNEYENFVLHSFQVAKISSLIAKELGLNHENVYILGLAHDIGFLLRDLEKDAYHIFLQDNKNIENIIDTFELKRIHPVVSYHLLKQTGLFKEEEVKGILFHHANFSDVNKERLIGSILKLSDMISRKFSLIKSYEDYATILPQTWKKIDNEKVPEYLKKIARELLRNYRLIETLIENDPHFEIFGDFNKKLSMEQAIRFAKIISLIQGTRSFITRNHVFLVSSISQKIGENMLGSFDGKLMKVAGYFHDLGKLKVPLKLLHKKDRLTEEEWLLMKKHVVDTYDILIDSNIEFIADICYAHHERLDGSGYPQKLKGEQMSIYQRILQVADVYAALIENRPYKKALHYKEALDIIKSEVDSGKLDKRIFNELKNIAKAEQNFQSASFKNVIRDIFEEQFETIYRISRSII</sequence>
<name>A0ABX7S5B5_9BACT</name>
<dbReference type="SMART" id="SM00471">
    <property type="entry name" value="HDc"/>
    <property type="match status" value="2"/>
</dbReference>
<dbReference type="InterPro" id="IPR006674">
    <property type="entry name" value="HD_domain"/>
</dbReference>
<dbReference type="CDD" id="cd00077">
    <property type="entry name" value="HDc"/>
    <property type="match status" value="2"/>
</dbReference>
<organism evidence="2 3">
    <name type="scientific">Thermosipho ferrireducens</name>
    <dbReference type="NCBI Taxonomy" id="2571116"/>
    <lineage>
        <taxon>Bacteria</taxon>
        <taxon>Thermotogati</taxon>
        <taxon>Thermotogota</taxon>
        <taxon>Thermotogae</taxon>
        <taxon>Thermotogales</taxon>
        <taxon>Fervidobacteriaceae</taxon>
        <taxon>Thermosipho</taxon>
    </lineage>
</organism>
<protein>
    <submittedName>
        <fullName evidence="2">HD domain-containing protein</fullName>
    </submittedName>
</protein>
<dbReference type="Pfam" id="PF01966">
    <property type="entry name" value="HD"/>
    <property type="match status" value="1"/>
</dbReference>
<accession>A0ABX7S5B5</accession>
<evidence type="ECO:0000313" key="2">
    <source>
        <dbReference type="EMBL" id="QTA37714.1"/>
    </source>
</evidence>
<evidence type="ECO:0000259" key="1">
    <source>
        <dbReference type="PROSITE" id="PS51832"/>
    </source>
</evidence>
<dbReference type="Proteomes" id="UP000671862">
    <property type="component" value="Chromosome"/>
</dbReference>
<feature type="domain" description="HD-GYP" evidence="1">
    <location>
        <begin position="207"/>
        <end position="400"/>
    </location>
</feature>
<dbReference type="Gene3D" id="1.10.3210.10">
    <property type="entry name" value="Hypothetical protein af1432"/>
    <property type="match status" value="2"/>
</dbReference>
<gene>
    <name evidence="2" type="ORF">JYK00_08300</name>
</gene>
<dbReference type="EMBL" id="CP071446">
    <property type="protein sequence ID" value="QTA37714.1"/>
    <property type="molecule type" value="Genomic_DNA"/>
</dbReference>
<reference evidence="2 3" key="1">
    <citation type="submission" date="2021-03" db="EMBL/GenBank/DDBJ databases">
        <title>Thermosipho ferrireducens sp.nov., an anaerobic thermophilic iron-reducing bacterium isolated from a deep-sea hydrothermal sulfide deposits.</title>
        <authorList>
            <person name="Zeng X."/>
            <person name="Chen Y."/>
            <person name="Shao Z."/>
        </authorList>
    </citation>
    <scope>NUCLEOTIDE SEQUENCE [LARGE SCALE GENOMIC DNA]</scope>
    <source>
        <strain evidence="2 3">JL129W03</strain>
    </source>
</reference>
<dbReference type="RefSeq" id="WP_207566438.1">
    <property type="nucleotide sequence ID" value="NZ_CP071446.1"/>
</dbReference>
<dbReference type="InterPro" id="IPR003607">
    <property type="entry name" value="HD/PDEase_dom"/>
</dbReference>
<keyword evidence="3" id="KW-1185">Reference proteome</keyword>
<dbReference type="SUPFAM" id="SSF109604">
    <property type="entry name" value="HD-domain/PDEase-like"/>
    <property type="match status" value="2"/>
</dbReference>
<dbReference type="Pfam" id="PF13487">
    <property type="entry name" value="HD_5"/>
    <property type="match status" value="1"/>
</dbReference>
<dbReference type="PANTHER" id="PTHR43155:SF2">
    <property type="entry name" value="CYCLIC DI-GMP PHOSPHODIESTERASE PA4108"/>
    <property type="match status" value="1"/>
</dbReference>
<dbReference type="InterPro" id="IPR037522">
    <property type="entry name" value="HD_GYP_dom"/>
</dbReference>
<dbReference type="PANTHER" id="PTHR43155">
    <property type="entry name" value="CYCLIC DI-GMP PHOSPHODIESTERASE PA4108-RELATED"/>
    <property type="match status" value="1"/>
</dbReference>
<evidence type="ECO:0000313" key="3">
    <source>
        <dbReference type="Proteomes" id="UP000671862"/>
    </source>
</evidence>
<proteinExistence type="predicted"/>
<dbReference type="PROSITE" id="PS51832">
    <property type="entry name" value="HD_GYP"/>
    <property type="match status" value="1"/>
</dbReference>